<feature type="compositionally biased region" description="Basic and acidic residues" evidence="4">
    <location>
        <begin position="347"/>
        <end position="361"/>
    </location>
</feature>
<protein>
    <recommendedName>
        <fullName evidence="5">Nuclear speckle splicing regulatory protein 1 N-terminal domain-containing protein</fullName>
    </recommendedName>
</protein>
<dbReference type="InterPro" id="IPR018612">
    <property type="entry name" value="NSRP1_N"/>
</dbReference>
<dbReference type="PANTHER" id="PTHR47845">
    <property type="entry name" value="NUCLEAR SPECKLE SPLICING REGULATORY PROTEIN 1 HOMOLOG"/>
    <property type="match status" value="1"/>
</dbReference>
<organism evidence="6 7">
    <name type="scientific">Heliocybe sulcata</name>
    <dbReference type="NCBI Taxonomy" id="5364"/>
    <lineage>
        <taxon>Eukaryota</taxon>
        <taxon>Fungi</taxon>
        <taxon>Dikarya</taxon>
        <taxon>Basidiomycota</taxon>
        <taxon>Agaricomycotina</taxon>
        <taxon>Agaricomycetes</taxon>
        <taxon>Gloeophyllales</taxon>
        <taxon>Gloeophyllaceae</taxon>
        <taxon>Heliocybe</taxon>
    </lineage>
</organism>
<accession>A0A5C3NCK2</accession>
<keyword evidence="7" id="KW-1185">Reference proteome</keyword>
<name>A0A5C3NCK2_9AGAM</name>
<keyword evidence="2 3" id="KW-0175">Coiled coil</keyword>
<feature type="region of interest" description="Disordered" evidence="4">
    <location>
        <begin position="1"/>
        <end position="27"/>
    </location>
</feature>
<feature type="domain" description="Nuclear speckle splicing regulatory protein 1 N-terminal" evidence="5">
    <location>
        <begin position="63"/>
        <end position="179"/>
    </location>
</feature>
<dbReference type="InterPro" id="IPR053246">
    <property type="entry name" value="NS_splicing_regulatory_protein"/>
</dbReference>
<dbReference type="PANTHER" id="PTHR47845:SF1">
    <property type="entry name" value="NUCLEAR SPECKLE SPLICING REGULATORY PROTEIN 1 HOMOLOG"/>
    <property type="match status" value="1"/>
</dbReference>
<feature type="region of interest" description="Disordered" evidence="4">
    <location>
        <begin position="161"/>
        <end position="181"/>
    </location>
</feature>
<reference evidence="6 7" key="1">
    <citation type="journal article" date="2019" name="Nat. Ecol. Evol.">
        <title>Megaphylogeny resolves global patterns of mushroom evolution.</title>
        <authorList>
            <person name="Varga T."/>
            <person name="Krizsan K."/>
            <person name="Foldi C."/>
            <person name="Dima B."/>
            <person name="Sanchez-Garcia M."/>
            <person name="Sanchez-Ramirez S."/>
            <person name="Szollosi G.J."/>
            <person name="Szarkandi J.G."/>
            <person name="Papp V."/>
            <person name="Albert L."/>
            <person name="Andreopoulos W."/>
            <person name="Angelini C."/>
            <person name="Antonin V."/>
            <person name="Barry K.W."/>
            <person name="Bougher N.L."/>
            <person name="Buchanan P."/>
            <person name="Buyck B."/>
            <person name="Bense V."/>
            <person name="Catcheside P."/>
            <person name="Chovatia M."/>
            <person name="Cooper J."/>
            <person name="Damon W."/>
            <person name="Desjardin D."/>
            <person name="Finy P."/>
            <person name="Geml J."/>
            <person name="Haridas S."/>
            <person name="Hughes K."/>
            <person name="Justo A."/>
            <person name="Karasinski D."/>
            <person name="Kautmanova I."/>
            <person name="Kiss B."/>
            <person name="Kocsube S."/>
            <person name="Kotiranta H."/>
            <person name="LaButti K.M."/>
            <person name="Lechner B.E."/>
            <person name="Liimatainen K."/>
            <person name="Lipzen A."/>
            <person name="Lukacs Z."/>
            <person name="Mihaltcheva S."/>
            <person name="Morgado L.N."/>
            <person name="Niskanen T."/>
            <person name="Noordeloos M.E."/>
            <person name="Ohm R.A."/>
            <person name="Ortiz-Santana B."/>
            <person name="Ovrebo C."/>
            <person name="Racz N."/>
            <person name="Riley R."/>
            <person name="Savchenko A."/>
            <person name="Shiryaev A."/>
            <person name="Soop K."/>
            <person name="Spirin V."/>
            <person name="Szebenyi C."/>
            <person name="Tomsovsky M."/>
            <person name="Tulloss R.E."/>
            <person name="Uehling J."/>
            <person name="Grigoriev I.V."/>
            <person name="Vagvolgyi C."/>
            <person name="Papp T."/>
            <person name="Martin F.M."/>
            <person name="Miettinen O."/>
            <person name="Hibbett D.S."/>
            <person name="Nagy L.G."/>
        </authorList>
    </citation>
    <scope>NUCLEOTIDE SEQUENCE [LARGE SCALE GENOMIC DNA]</scope>
    <source>
        <strain evidence="6 7">OMC1185</strain>
    </source>
</reference>
<feature type="coiled-coil region" evidence="3">
    <location>
        <begin position="311"/>
        <end position="338"/>
    </location>
</feature>
<dbReference type="Proteomes" id="UP000305948">
    <property type="component" value="Unassembled WGS sequence"/>
</dbReference>
<dbReference type="AlphaFoldDB" id="A0A5C3NCK2"/>
<evidence type="ECO:0000256" key="3">
    <source>
        <dbReference type="SAM" id="Coils"/>
    </source>
</evidence>
<evidence type="ECO:0000256" key="2">
    <source>
        <dbReference type="ARBA" id="ARBA00023054"/>
    </source>
</evidence>
<evidence type="ECO:0000256" key="1">
    <source>
        <dbReference type="ARBA" id="ARBA00010126"/>
    </source>
</evidence>
<dbReference type="EMBL" id="ML213505">
    <property type="protein sequence ID" value="TFK55050.1"/>
    <property type="molecule type" value="Genomic_DNA"/>
</dbReference>
<proteinExistence type="inferred from homology"/>
<dbReference type="STRING" id="5364.A0A5C3NCK2"/>
<dbReference type="OrthoDB" id="446635at2759"/>
<feature type="region of interest" description="Disordered" evidence="4">
    <location>
        <begin position="347"/>
        <end position="382"/>
    </location>
</feature>
<comment type="similarity">
    <text evidence="1">Belongs to the NSRP1 family.</text>
</comment>
<dbReference type="GO" id="GO:0000381">
    <property type="term" value="P:regulation of alternative mRNA splicing, via spliceosome"/>
    <property type="evidence" value="ECO:0007669"/>
    <property type="project" value="InterPro"/>
</dbReference>
<feature type="region of interest" description="Disordered" evidence="4">
    <location>
        <begin position="282"/>
        <end position="307"/>
    </location>
</feature>
<feature type="compositionally biased region" description="Basic and acidic residues" evidence="4">
    <location>
        <begin position="161"/>
        <end position="176"/>
    </location>
</feature>
<evidence type="ECO:0000259" key="5">
    <source>
        <dbReference type="Pfam" id="PF09745"/>
    </source>
</evidence>
<gene>
    <name evidence="6" type="ORF">OE88DRAFT_1653680</name>
</gene>
<dbReference type="Pfam" id="PF09745">
    <property type="entry name" value="NSRP1_N"/>
    <property type="match status" value="1"/>
</dbReference>
<evidence type="ECO:0000313" key="7">
    <source>
        <dbReference type="Proteomes" id="UP000305948"/>
    </source>
</evidence>
<evidence type="ECO:0000256" key="4">
    <source>
        <dbReference type="SAM" id="MobiDB-lite"/>
    </source>
</evidence>
<sequence>MKLSFSLTNKSKPAAAAPPLKPPSAFANLDDDVDAAPTASAAGKATANKKLVAQNVGSSKATRKWMEQEQKIDSSVFEYDEVYEKMQEAKERQKAAKEAESKERKPKYIAGLLQSAATRRLDHLRAEEKMIQREREMEGDEFKDKDAFVTQAYRDQMAEVRRAEEEEKRREAEEKKKNKGLSTGMVHFYRQLLDQTEKAHEETVAAVSAEKKVAGPSMPNLIISKPADYVPQSDLELAKLASAEGKQVELNDDNQIVDKRELLSAGLNLSLPNTRRLGLNASTSRNKESSLEGVKAHTAVGTAASRGEIDERRRREVLKQMEEERERVLQEKEQREKEAIARIVAKRNTEDDVQGARERYLARKRRKLEEQSAAQDTPPDGT</sequence>
<evidence type="ECO:0000313" key="6">
    <source>
        <dbReference type="EMBL" id="TFK55050.1"/>
    </source>
</evidence>